<organism evidence="2 3">
    <name type="scientific">Colletotrichum plurivorum</name>
    <dbReference type="NCBI Taxonomy" id="2175906"/>
    <lineage>
        <taxon>Eukaryota</taxon>
        <taxon>Fungi</taxon>
        <taxon>Dikarya</taxon>
        <taxon>Ascomycota</taxon>
        <taxon>Pezizomycotina</taxon>
        <taxon>Sordariomycetes</taxon>
        <taxon>Hypocreomycetidae</taxon>
        <taxon>Glomerellales</taxon>
        <taxon>Glomerellaceae</taxon>
        <taxon>Colletotrichum</taxon>
        <taxon>Colletotrichum orchidearum species complex</taxon>
    </lineage>
</organism>
<evidence type="ECO:0000256" key="1">
    <source>
        <dbReference type="SAM" id="MobiDB-lite"/>
    </source>
</evidence>
<feature type="region of interest" description="Disordered" evidence="1">
    <location>
        <begin position="82"/>
        <end position="103"/>
    </location>
</feature>
<feature type="compositionally biased region" description="Low complexity" evidence="1">
    <location>
        <begin position="91"/>
        <end position="103"/>
    </location>
</feature>
<evidence type="ECO:0000313" key="3">
    <source>
        <dbReference type="Proteomes" id="UP000654918"/>
    </source>
</evidence>
<dbReference type="Proteomes" id="UP000654918">
    <property type="component" value="Unassembled WGS sequence"/>
</dbReference>
<name>A0A8H6K9S1_9PEZI</name>
<protein>
    <submittedName>
        <fullName evidence="2">Uncharacterized protein</fullName>
    </submittedName>
</protein>
<comment type="caution">
    <text evidence="2">The sequence shown here is derived from an EMBL/GenBank/DDBJ whole genome shotgun (WGS) entry which is preliminary data.</text>
</comment>
<dbReference type="EMBL" id="WIGO01000142">
    <property type="protein sequence ID" value="KAF6827160.1"/>
    <property type="molecule type" value="Genomic_DNA"/>
</dbReference>
<evidence type="ECO:0000313" key="2">
    <source>
        <dbReference type="EMBL" id="KAF6827160.1"/>
    </source>
</evidence>
<reference evidence="2" key="1">
    <citation type="journal article" date="2020" name="Phytopathology">
        <title>Genome Sequence Resources of Colletotrichum truncatum, C. plurivorum, C. musicola, and C. sojae: Four Species Pathogenic to Soybean (Glycine max).</title>
        <authorList>
            <person name="Rogerio F."/>
            <person name="Boufleur T.R."/>
            <person name="Ciampi-Guillardi M."/>
            <person name="Sukno S.A."/>
            <person name="Thon M.R."/>
            <person name="Massola Junior N.S."/>
            <person name="Baroncelli R."/>
        </authorList>
    </citation>
    <scope>NUCLEOTIDE SEQUENCE</scope>
    <source>
        <strain evidence="2">LFN00145</strain>
    </source>
</reference>
<accession>A0A8H6K9S1</accession>
<keyword evidence="3" id="KW-1185">Reference proteome</keyword>
<dbReference type="AlphaFoldDB" id="A0A8H6K9S1"/>
<gene>
    <name evidence="2" type="ORF">CPLU01_09233</name>
</gene>
<sequence>MAVWMMDVDGKIRRHTHKRCRRIVELLRAAAAGGAINRFDVAARVQGDNADAGFTTFTGARSSGSHEENVVPTMRLARATTGARFADKVRGSSGAKSSSAGRR</sequence>
<proteinExistence type="predicted"/>